<dbReference type="AlphaFoldDB" id="K3XA70"/>
<keyword evidence="2" id="KW-1185">Reference proteome</keyword>
<dbReference type="EMBL" id="GL376563">
    <property type="status" value="NOT_ANNOTATED_CDS"/>
    <property type="molecule type" value="Genomic_DNA"/>
</dbReference>
<reference evidence="2" key="1">
    <citation type="journal article" date="2010" name="Genome Biol.">
        <title>Genome sequence of the necrotrophic plant pathogen Pythium ultimum reveals original pathogenicity mechanisms and effector repertoire.</title>
        <authorList>
            <person name="Levesque C.A."/>
            <person name="Brouwer H."/>
            <person name="Cano L."/>
            <person name="Hamilton J.P."/>
            <person name="Holt C."/>
            <person name="Huitema E."/>
            <person name="Raffaele S."/>
            <person name="Robideau G.P."/>
            <person name="Thines M."/>
            <person name="Win J."/>
            <person name="Zerillo M.M."/>
            <person name="Beakes G.W."/>
            <person name="Boore J.L."/>
            <person name="Busam D."/>
            <person name="Dumas B."/>
            <person name="Ferriera S."/>
            <person name="Fuerstenberg S.I."/>
            <person name="Gachon C.M."/>
            <person name="Gaulin E."/>
            <person name="Govers F."/>
            <person name="Grenville-Briggs L."/>
            <person name="Horner N."/>
            <person name="Hostetler J."/>
            <person name="Jiang R.H."/>
            <person name="Johnson J."/>
            <person name="Krajaejun T."/>
            <person name="Lin H."/>
            <person name="Meijer H.J."/>
            <person name="Moore B."/>
            <person name="Morris P."/>
            <person name="Phuntmart V."/>
            <person name="Puiu D."/>
            <person name="Shetty J."/>
            <person name="Stajich J.E."/>
            <person name="Tripathy S."/>
            <person name="Wawra S."/>
            <person name="van West P."/>
            <person name="Whitty B.R."/>
            <person name="Coutinho P.M."/>
            <person name="Henrissat B."/>
            <person name="Martin F."/>
            <person name="Thomas P.D."/>
            <person name="Tyler B.M."/>
            <person name="De Vries R.P."/>
            <person name="Kamoun S."/>
            <person name="Yandell M."/>
            <person name="Tisserat N."/>
            <person name="Buell C.R."/>
        </authorList>
    </citation>
    <scope>NUCLEOTIDE SEQUENCE</scope>
    <source>
        <strain evidence="2">DAOM:BR144</strain>
    </source>
</reference>
<reference evidence="2" key="2">
    <citation type="submission" date="2010-04" db="EMBL/GenBank/DDBJ databases">
        <authorList>
            <person name="Buell R."/>
            <person name="Hamilton J."/>
            <person name="Hostetler J."/>
        </authorList>
    </citation>
    <scope>NUCLEOTIDE SEQUENCE [LARGE SCALE GENOMIC DNA]</scope>
    <source>
        <strain evidence="2">DAOM:BR144</strain>
    </source>
</reference>
<dbReference type="HOGENOM" id="CLU_084623_0_0_1"/>
<organism evidence="1 2">
    <name type="scientific">Globisporangium ultimum (strain ATCC 200006 / CBS 805.95 / DAOM BR144)</name>
    <name type="common">Pythium ultimum</name>
    <dbReference type="NCBI Taxonomy" id="431595"/>
    <lineage>
        <taxon>Eukaryota</taxon>
        <taxon>Sar</taxon>
        <taxon>Stramenopiles</taxon>
        <taxon>Oomycota</taxon>
        <taxon>Peronosporomycetes</taxon>
        <taxon>Pythiales</taxon>
        <taxon>Pythiaceae</taxon>
        <taxon>Globisporangium</taxon>
    </lineage>
</organism>
<sequence length="242" mass="27877">MVRLAIAEEDQLQQHRKNGKPVQNMATLGERQEHPKERLIPGTPVIRKLHAGRLLRTDSKDMLTSSRSAPTLPHPRRILHDQLRLEAMADAKVKEDALDLALQHQAALGGHSRSHEVKAAPGSLDESLRQHRQRLEDELLHVTKKLNRKYSKQLFPTRLPSPSKIHELTTKWSHPDAQTVLSEQERYDMYMEGRFATQTQMDFYERDMEPRDSTNNKHLHNACHTKYGNALALNKNSLRGKF</sequence>
<dbReference type="InParanoid" id="K3XA70"/>
<dbReference type="Proteomes" id="UP000019132">
    <property type="component" value="Unassembled WGS sequence"/>
</dbReference>
<protein>
    <submittedName>
        <fullName evidence="1">Uncharacterized protein</fullName>
    </submittedName>
</protein>
<evidence type="ECO:0000313" key="1">
    <source>
        <dbReference type="EnsemblProtists" id="PYU1_T014119"/>
    </source>
</evidence>
<reference evidence="1" key="3">
    <citation type="submission" date="2015-02" db="UniProtKB">
        <authorList>
            <consortium name="EnsemblProtists"/>
        </authorList>
    </citation>
    <scope>IDENTIFICATION</scope>
    <source>
        <strain evidence="1">DAOM BR144</strain>
    </source>
</reference>
<dbReference type="eggNOG" id="ENOG502SCGV">
    <property type="taxonomic scope" value="Eukaryota"/>
</dbReference>
<dbReference type="OMA" id="RYNLYVA"/>
<name>K3XA70_GLOUD</name>
<dbReference type="EnsemblProtists" id="PYU1_T014119">
    <property type="protein sequence ID" value="PYU1_T014119"/>
    <property type="gene ID" value="PYU1_G014089"/>
</dbReference>
<accession>K3XA70</accession>
<proteinExistence type="predicted"/>
<evidence type="ECO:0000313" key="2">
    <source>
        <dbReference type="Proteomes" id="UP000019132"/>
    </source>
</evidence>
<dbReference type="VEuPathDB" id="FungiDB:PYU1_G014089"/>